<evidence type="ECO:0000313" key="2">
    <source>
        <dbReference type="Proteomes" id="UP000770661"/>
    </source>
</evidence>
<gene>
    <name evidence="1" type="ORF">GWK47_016620</name>
</gene>
<keyword evidence="2" id="KW-1185">Reference proteome</keyword>
<dbReference type="Proteomes" id="UP000770661">
    <property type="component" value="Unassembled WGS sequence"/>
</dbReference>
<reference evidence="1" key="1">
    <citation type="submission" date="2020-07" db="EMBL/GenBank/DDBJ databases">
        <title>The High-quality genome of the commercially important snow crab, Chionoecetes opilio.</title>
        <authorList>
            <person name="Jeong J.-H."/>
            <person name="Ryu S."/>
        </authorList>
    </citation>
    <scope>NUCLEOTIDE SEQUENCE</scope>
    <source>
        <strain evidence="1">MADBK_172401_WGS</strain>
        <tissue evidence="1">Digestive gland</tissue>
    </source>
</reference>
<organism evidence="1 2">
    <name type="scientific">Chionoecetes opilio</name>
    <name type="common">Atlantic snow crab</name>
    <name type="synonym">Cancer opilio</name>
    <dbReference type="NCBI Taxonomy" id="41210"/>
    <lineage>
        <taxon>Eukaryota</taxon>
        <taxon>Metazoa</taxon>
        <taxon>Ecdysozoa</taxon>
        <taxon>Arthropoda</taxon>
        <taxon>Crustacea</taxon>
        <taxon>Multicrustacea</taxon>
        <taxon>Malacostraca</taxon>
        <taxon>Eumalacostraca</taxon>
        <taxon>Eucarida</taxon>
        <taxon>Decapoda</taxon>
        <taxon>Pleocyemata</taxon>
        <taxon>Brachyura</taxon>
        <taxon>Eubrachyura</taxon>
        <taxon>Majoidea</taxon>
        <taxon>Majidae</taxon>
        <taxon>Chionoecetes</taxon>
    </lineage>
</organism>
<dbReference type="AlphaFoldDB" id="A0A8J4XSA8"/>
<comment type="caution">
    <text evidence="1">The sequence shown here is derived from an EMBL/GenBank/DDBJ whole genome shotgun (WGS) entry which is preliminary data.</text>
</comment>
<sequence length="115" mass="12710">MSLHLRLEEVGSGRLLPPRDFHTVLSSVSQAQPTGTLQALGPPPKHPERARFRRHTVLITYLRIFRPDVLLHEMVSEVPHSLAPQPGNAHLPEQGSLAAVEFFAVFLILSLAASH</sequence>
<name>A0A8J4XSA8_CHIOP</name>
<dbReference type="EMBL" id="JACEEZ010021636">
    <property type="protein sequence ID" value="KAG0713248.1"/>
    <property type="molecule type" value="Genomic_DNA"/>
</dbReference>
<evidence type="ECO:0000313" key="1">
    <source>
        <dbReference type="EMBL" id="KAG0713248.1"/>
    </source>
</evidence>
<proteinExistence type="predicted"/>
<accession>A0A8J4XSA8</accession>
<protein>
    <submittedName>
        <fullName evidence="1">Uncharacterized protein</fullName>
    </submittedName>
</protein>